<comment type="caution">
    <text evidence="14">The sequence shown here is derived from an EMBL/GenBank/DDBJ whole genome shotgun (WGS) entry which is preliminary data.</text>
</comment>
<dbReference type="GO" id="GO:0005524">
    <property type="term" value="F:ATP binding"/>
    <property type="evidence" value="ECO:0007669"/>
    <property type="project" value="UniProtKB-KW"/>
</dbReference>
<dbReference type="InterPro" id="IPR027417">
    <property type="entry name" value="P-loop_NTPase"/>
</dbReference>
<keyword evidence="9" id="KW-0067">ATP-binding</keyword>
<dbReference type="Gene3D" id="3.40.50.300">
    <property type="entry name" value="P-loop containing nucleotide triphosphate hydrolases"/>
    <property type="match status" value="1"/>
</dbReference>
<sequence length="599" mass="66609">MSYQALYRTWRPQRFDEIVGQPVITQTLKNALITNQISHAYLFTGPRGTGKTSAAKILAKAVNCPNLKDGEPCNECATCLAINKGAFNDVIEIDAASNNGVEEIRNIRDKAKYAPTEGKYKVYIIDEVHMLSTGAFNALLKTLEEPPEHVIFILATTEPQKIPATIISRTQRFDFKRIKASDILKRMEYILSEKNIDYDDKALKVIAKSAEGGMRDALSILDQALSYSNDKVTYESALSVTGSVTRDKLQSYIEAVFNSDVQTGLKMVQEILDDGKDANQFIEDLVDYCQNILLYHQDPEMVQKSELGLLGSNFKKIAGEIGSELIYQYVEIMSDVQNQMRYSSHPDVYLDILTVKLANAKKSGTVVGSKDEDHGEISGTKELEQQLSDLKNQVSELKSELSGSKKKSPVNETKDQNVTKSKSVHHQGSNKQVQVNLTKVYEVLGKATRKDLTAYQDIWQELLQSLSVTQRAVMHVSNPVAASDQGVVVAFDYGFLYQKAGTDGDLMDALQNGLDRILGFVPTVVFVPNDEWPQIRSDYLKKHRSGADKSEANNSETNSDAPDASSDEQPEDTKGKKDNDSLNQAKQMFGNDIINVKDD</sequence>
<dbReference type="InterPro" id="IPR012763">
    <property type="entry name" value="DNA_pol_III_sug/sutau_N"/>
</dbReference>
<keyword evidence="3 14" id="KW-0808">Transferase</keyword>
<dbReference type="PANTHER" id="PTHR11669:SF0">
    <property type="entry name" value="PROTEIN STICHEL-LIKE 2"/>
    <property type="match status" value="1"/>
</dbReference>
<dbReference type="GO" id="GO:0003677">
    <property type="term" value="F:DNA binding"/>
    <property type="evidence" value="ECO:0007669"/>
    <property type="project" value="InterPro"/>
</dbReference>
<dbReference type="SMART" id="SM00382">
    <property type="entry name" value="AAA"/>
    <property type="match status" value="1"/>
</dbReference>
<evidence type="ECO:0000256" key="9">
    <source>
        <dbReference type="ARBA" id="ARBA00022840"/>
    </source>
</evidence>
<dbReference type="PANTHER" id="PTHR11669">
    <property type="entry name" value="REPLICATION FACTOR C / DNA POLYMERASE III GAMMA-TAU SUBUNIT"/>
    <property type="match status" value="1"/>
</dbReference>
<gene>
    <name evidence="14" type="ORF">LfDm3_0945</name>
</gene>
<keyword evidence="15" id="KW-1185">Reference proteome</keyword>
<dbReference type="GO" id="GO:0046872">
    <property type="term" value="F:metal ion binding"/>
    <property type="evidence" value="ECO:0007669"/>
    <property type="project" value="UniProtKB-KW"/>
</dbReference>
<dbReference type="CDD" id="cd18137">
    <property type="entry name" value="HLD_clamp_pol_III_gamma_tau"/>
    <property type="match status" value="1"/>
</dbReference>
<evidence type="ECO:0000256" key="10">
    <source>
        <dbReference type="ARBA" id="ARBA00022932"/>
    </source>
</evidence>
<evidence type="ECO:0000256" key="8">
    <source>
        <dbReference type="ARBA" id="ARBA00022833"/>
    </source>
</evidence>
<protein>
    <recommendedName>
        <fullName evidence="2">DNA-directed DNA polymerase</fullName>
        <ecNumber evidence="2">2.7.7.7</ecNumber>
    </recommendedName>
</protein>
<dbReference type="InterPro" id="IPR045085">
    <property type="entry name" value="HLD_clamp_pol_III_gamma_tau"/>
</dbReference>
<dbReference type="AlphaFoldDB" id="A0A0C1Q1M0"/>
<comment type="similarity">
    <text evidence="1">Belongs to the DnaX/STICHEL family.</text>
</comment>
<evidence type="ECO:0000256" key="5">
    <source>
        <dbReference type="ARBA" id="ARBA00022705"/>
    </source>
</evidence>
<dbReference type="EC" id="2.7.7.7" evidence="2"/>
<dbReference type="InterPro" id="IPR050238">
    <property type="entry name" value="DNA_Rep/Repair_Clamp_Loader"/>
</dbReference>
<dbReference type="InterPro" id="IPR001270">
    <property type="entry name" value="ClpA/B"/>
</dbReference>
<dbReference type="EMBL" id="JOJZ01000019">
    <property type="protein sequence ID" value="KID41703.1"/>
    <property type="molecule type" value="Genomic_DNA"/>
</dbReference>
<evidence type="ECO:0000259" key="13">
    <source>
        <dbReference type="SMART" id="SM00382"/>
    </source>
</evidence>
<keyword evidence="5" id="KW-0235">DNA replication</keyword>
<dbReference type="Pfam" id="PF13177">
    <property type="entry name" value="DNA_pol3_delta2"/>
    <property type="match status" value="1"/>
</dbReference>
<dbReference type="FunFam" id="3.40.50.300:FF:000014">
    <property type="entry name" value="DNA polymerase III subunit gamma/tau"/>
    <property type="match status" value="1"/>
</dbReference>
<dbReference type="SUPFAM" id="SSF52540">
    <property type="entry name" value="P-loop containing nucleoside triphosphate hydrolases"/>
    <property type="match status" value="1"/>
</dbReference>
<dbReference type="PATRIC" id="fig|1614.7.peg.900"/>
<organism evidence="14 15">
    <name type="scientific">Fructilactobacillus fructivorans</name>
    <dbReference type="NCBI Taxonomy" id="1614"/>
    <lineage>
        <taxon>Bacteria</taxon>
        <taxon>Bacillati</taxon>
        <taxon>Bacillota</taxon>
        <taxon>Bacilli</taxon>
        <taxon>Lactobacillales</taxon>
        <taxon>Lactobacillaceae</taxon>
        <taxon>Fructilactobacillus</taxon>
    </lineage>
</organism>
<dbReference type="GO" id="GO:0003887">
    <property type="term" value="F:DNA-directed DNA polymerase activity"/>
    <property type="evidence" value="ECO:0007669"/>
    <property type="project" value="UniProtKB-KW"/>
</dbReference>
<keyword evidence="10" id="KW-0239">DNA-directed DNA polymerase</keyword>
<evidence type="ECO:0000256" key="12">
    <source>
        <dbReference type="SAM" id="MobiDB-lite"/>
    </source>
</evidence>
<name>A0A0C1Q1M0_9LACO</name>
<dbReference type="CDD" id="cd00009">
    <property type="entry name" value="AAA"/>
    <property type="match status" value="1"/>
</dbReference>
<feature type="region of interest" description="Disordered" evidence="12">
    <location>
        <begin position="398"/>
        <end position="431"/>
    </location>
</feature>
<evidence type="ECO:0000256" key="3">
    <source>
        <dbReference type="ARBA" id="ARBA00022679"/>
    </source>
</evidence>
<dbReference type="PRINTS" id="PR00300">
    <property type="entry name" value="CLPPROTEASEA"/>
</dbReference>
<dbReference type="InterPro" id="IPR008921">
    <property type="entry name" value="DNA_pol3_clamp-load_cplx_C"/>
</dbReference>
<proteinExistence type="inferred from homology"/>
<dbReference type="FunFam" id="1.10.8.60:FF:000013">
    <property type="entry name" value="DNA polymerase III subunit gamma/tau"/>
    <property type="match status" value="1"/>
</dbReference>
<dbReference type="Pfam" id="PF22608">
    <property type="entry name" value="DNAX_ATPase_lid"/>
    <property type="match status" value="1"/>
</dbReference>
<dbReference type="GeneID" id="74913610"/>
<keyword evidence="8" id="KW-0862">Zinc</keyword>
<dbReference type="Gene3D" id="1.10.8.60">
    <property type="match status" value="1"/>
</dbReference>
<dbReference type="InterPro" id="IPR022754">
    <property type="entry name" value="DNA_pol_III_gamma-3"/>
</dbReference>
<feature type="compositionally biased region" description="Polar residues" evidence="12">
    <location>
        <begin position="418"/>
        <end position="431"/>
    </location>
</feature>
<evidence type="ECO:0000256" key="1">
    <source>
        <dbReference type="ARBA" id="ARBA00006360"/>
    </source>
</evidence>
<dbReference type="RefSeq" id="WP_039144538.1">
    <property type="nucleotide sequence ID" value="NZ_JOJZ01000019.1"/>
</dbReference>
<dbReference type="NCBIfam" id="NF004046">
    <property type="entry name" value="PRK05563.1"/>
    <property type="match status" value="1"/>
</dbReference>
<keyword evidence="4 14" id="KW-0548">Nucleotidyltransferase</keyword>
<dbReference type="OrthoDB" id="9810148at2"/>
<evidence type="ECO:0000256" key="4">
    <source>
        <dbReference type="ARBA" id="ARBA00022695"/>
    </source>
</evidence>
<comment type="catalytic activity">
    <reaction evidence="11">
        <text>DNA(n) + a 2'-deoxyribonucleoside 5'-triphosphate = DNA(n+1) + diphosphate</text>
        <dbReference type="Rhea" id="RHEA:22508"/>
        <dbReference type="Rhea" id="RHEA-COMP:17339"/>
        <dbReference type="Rhea" id="RHEA-COMP:17340"/>
        <dbReference type="ChEBI" id="CHEBI:33019"/>
        <dbReference type="ChEBI" id="CHEBI:61560"/>
        <dbReference type="ChEBI" id="CHEBI:173112"/>
        <dbReference type="EC" id="2.7.7.7"/>
    </reaction>
</comment>
<keyword evidence="6" id="KW-0479">Metal-binding</keyword>
<dbReference type="Gene3D" id="1.20.272.10">
    <property type="match status" value="1"/>
</dbReference>
<accession>A0A0C1Q1M0</accession>
<feature type="domain" description="AAA+ ATPase" evidence="13">
    <location>
        <begin position="37"/>
        <end position="179"/>
    </location>
</feature>
<dbReference type="Pfam" id="PF12169">
    <property type="entry name" value="DNA_pol3_gamma3"/>
    <property type="match status" value="1"/>
</dbReference>
<keyword evidence="7" id="KW-0547">Nucleotide-binding</keyword>
<dbReference type="GO" id="GO:0009360">
    <property type="term" value="C:DNA polymerase III complex"/>
    <property type="evidence" value="ECO:0007669"/>
    <property type="project" value="InterPro"/>
</dbReference>
<dbReference type="InterPro" id="IPR003593">
    <property type="entry name" value="AAA+_ATPase"/>
</dbReference>
<feature type="region of interest" description="Disordered" evidence="12">
    <location>
        <begin position="543"/>
        <end position="599"/>
    </location>
</feature>
<evidence type="ECO:0000256" key="7">
    <source>
        <dbReference type="ARBA" id="ARBA00022741"/>
    </source>
</evidence>
<dbReference type="GO" id="GO:0006261">
    <property type="term" value="P:DNA-templated DNA replication"/>
    <property type="evidence" value="ECO:0007669"/>
    <property type="project" value="TreeGrafter"/>
</dbReference>
<evidence type="ECO:0000256" key="6">
    <source>
        <dbReference type="ARBA" id="ARBA00022723"/>
    </source>
</evidence>
<dbReference type="Proteomes" id="UP000031397">
    <property type="component" value="Unassembled WGS sequence"/>
</dbReference>
<feature type="compositionally biased region" description="Basic and acidic residues" evidence="12">
    <location>
        <begin position="571"/>
        <end position="580"/>
    </location>
</feature>
<reference evidence="14 15" key="1">
    <citation type="submission" date="2014-06" db="EMBL/GenBank/DDBJ databases">
        <title>Functional and comparative genomic analyses of the Drosophila gut microbiota identify candidate symbiosis factors.</title>
        <authorList>
            <person name="Newell P.D."/>
            <person name="Chaston J.M."/>
            <person name="Douglas A.E."/>
        </authorList>
    </citation>
    <scope>NUCLEOTIDE SEQUENCE [LARGE SCALE GENOMIC DNA]</scope>
    <source>
        <strain evidence="14 15">DmCS_002</strain>
    </source>
</reference>
<evidence type="ECO:0000313" key="14">
    <source>
        <dbReference type="EMBL" id="KID41703.1"/>
    </source>
</evidence>
<dbReference type="SUPFAM" id="SSF48019">
    <property type="entry name" value="post-AAA+ oligomerization domain-like"/>
    <property type="match status" value="1"/>
</dbReference>
<evidence type="ECO:0000313" key="15">
    <source>
        <dbReference type="Proteomes" id="UP000031397"/>
    </source>
</evidence>
<evidence type="ECO:0000256" key="11">
    <source>
        <dbReference type="ARBA" id="ARBA00049244"/>
    </source>
</evidence>
<evidence type="ECO:0000256" key="2">
    <source>
        <dbReference type="ARBA" id="ARBA00012417"/>
    </source>
</evidence>
<dbReference type="NCBIfam" id="TIGR02397">
    <property type="entry name" value="dnaX_nterm"/>
    <property type="match status" value="1"/>
</dbReference>